<keyword evidence="2" id="KW-0472">Membrane</keyword>
<keyword evidence="2" id="KW-1133">Transmembrane helix</keyword>
<evidence type="ECO:0000256" key="1">
    <source>
        <dbReference type="SAM" id="MobiDB-lite"/>
    </source>
</evidence>
<dbReference type="EMBL" id="JABSTU010000001">
    <property type="protein sequence ID" value="KAH8039581.1"/>
    <property type="molecule type" value="Genomic_DNA"/>
</dbReference>
<organism evidence="3 4">
    <name type="scientific">Rhipicephalus microplus</name>
    <name type="common">Cattle tick</name>
    <name type="synonym">Boophilus microplus</name>
    <dbReference type="NCBI Taxonomy" id="6941"/>
    <lineage>
        <taxon>Eukaryota</taxon>
        <taxon>Metazoa</taxon>
        <taxon>Ecdysozoa</taxon>
        <taxon>Arthropoda</taxon>
        <taxon>Chelicerata</taxon>
        <taxon>Arachnida</taxon>
        <taxon>Acari</taxon>
        <taxon>Parasitiformes</taxon>
        <taxon>Ixodida</taxon>
        <taxon>Ixodoidea</taxon>
        <taxon>Ixodidae</taxon>
        <taxon>Rhipicephalinae</taxon>
        <taxon>Rhipicephalus</taxon>
        <taxon>Boophilus</taxon>
    </lineage>
</organism>
<keyword evidence="2" id="KW-0812">Transmembrane</keyword>
<keyword evidence="4" id="KW-1185">Reference proteome</keyword>
<evidence type="ECO:0000313" key="3">
    <source>
        <dbReference type="EMBL" id="KAH8039581.1"/>
    </source>
</evidence>
<dbReference type="Proteomes" id="UP000821866">
    <property type="component" value="Chromosome 1"/>
</dbReference>
<name>A0A9J6EZD9_RHIMP</name>
<feature type="transmembrane region" description="Helical" evidence="2">
    <location>
        <begin position="82"/>
        <end position="112"/>
    </location>
</feature>
<feature type="region of interest" description="Disordered" evidence="1">
    <location>
        <begin position="28"/>
        <end position="74"/>
    </location>
</feature>
<comment type="caution">
    <text evidence="3">The sequence shown here is derived from an EMBL/GenBank/DDBJ whole genome shotgun (WGS) entry which is preliminary data.</text>
</comment>
<gene>
    <name evidence="3" type="ORF">HPB51_007781</name>
</gene>
<sequence>MRMRHQPPVQGLPSMALHAESERPMPCFELGNWSSRRTPAESPANEPSDLWTSEPHAAEGGPSPPAASPVGSSKRRGSSTTVVSCFQLFAAYVVLVLAGIFVLFLLLLAGFWRSREVITTTTVRIETLRNEFGYFNPSAVVPPSTDYDSVSAMESTSRTPIQRALEVPINSTELAFEGPFS</sequence>
<evidence type="ECO:0000313" key="4">
    <source>
        <dbReference type="Proteomes" id="UP000821866"/>
    </source>
</evidence>
<reference evidence="3" key="2">
    <citation type="submission" date="2021-09" db="EMBL/GenBank/DDBJ databases">
        <authorList>
            <person name="Jia N."/>
            <person name="Wang J."/>
            <person name="Shi W."/>
            <person name="Du L."/>
            <person name="Sun Y."/>
            <person name="Zhan W."/>
            <person name="Jiang J."/>
            <person name="Wang Q."/>
            <person name="Zhang B."/>
            <person name="Ji P."/>
            <person name="Sakyi L.B."/>
            <person name="Cui X."/>
            <person name="Yuan T."/>
            <person name="Jiang B."/>
            <person name="Yang W."/>
            <person name="Lam T.T.-Y."/>
            <person name="Chang Q."/>
            <person name="Ding S."/>
            <person name="Wang X."/>
            <person name="Zhu J."/>
            <person name="Ruan X."/>
            <person name="Zhao L."/>
            <person name="Wei J."/>
            <person name="Que T."/>
            <person name="Du C."/>
            <person name="Cheng J."/>
            <person name="Dai P."/>
            <person name="Han X."/>
            <person name="Huang E."/>
            <person name="Gao Y."/>
            <person name="Liu J."/>
            <person name="Shao H."/>
            <person name="Ye R."/>
            <person name="Li L."/>
            <person name="Wei W."/>
            <person name="Wang X."/>
            <person name="Wang C."/>
            <person name="Huo Q."/>
            <person name="Li W."/>
            <person name="Guo W."/>
            <person name="Chen H."/>
            <person name="Chen S."/>
            <person name="Zhou L."/>
            <person name="Zhou L."/>
            <person name="Ni X."/>
            <person name="Tian J."/>
            <person name="Zhou Y."/>
            <person name="Sheng Y."/>
            <person name="Liu T."/>
            <person name="Pan Y."/>
            <person name="Xia L."/>
            <person name="Li J."/>
            <person name="Zhao F."/>
            <person name="Cao W."/>
        </authorList>
    </citation>
    <scope>NUCLEOTIDE SEQUENCE</scope>
    <source>
        <strain evidence="3">Rmic-2018</strain>
        <tissue evidence="3">Larvae</tissue>
    </source>
</reference>
<reference evidence="3" key="1">
    <citation type="journal article" date="2020" name="Cell">
        <title>Large-Scale Comparative Analyses of Tick Genomes Elucidate Their Genetic Diversity and Vector Capacities.</title>
        <authorList>
            <consortium name="Tick Genome and Microbiome Consortium (TIGMIC)"/>
            <person name="Jia N."/>
            <person name="Wang J."/>
            <person name="Shi W."/>
            <person name="Du L."/>
            <person name="Sun Y."/>
            <person name="Zhan W."/>
            <person name="Jiang J.F."/>
            <person name="Wang Q."/>
            <person name="Zhang B."/>
            <person name="Ji P."/>
            <person name="Bell-Sakyi L."/>
            <person name="Cui X.M."/>
            <person name="Yuan T.T."/>
            <person name="Jiang B.G."/>
            <person name="Yang W.F."/>
            <person name="Lam T.T."/>
            <person name="Chang Q.C."/>
            <person name="Ding S.J."/>
            <person name="Wang X.J."/>
            <person name="Zhu J.G."/>
            <person name="Ruan X.D."/>
            <person name="Zhao L."/>
            <person name="Wei J.T."/>
            <person name="Ye R.Z."/>
            <person name="Que T.C."/>
            <person name="Du C.H."/>
            <person name="Zhou Y.H."/>
            <person name="Cheng J.X."/>
            <person name="Dai P.F."/>
            <person name="Guo W.B."/>
            <person name="Han X.H."/>
            <person name="Huang E.J."/>
            <person name="Li L.F."/>
            <person name="Wei W."/>
            <person name="Gao Y.C."/>
            <person name="Liu J.Z."/>
            <person name="Shao H.Z."/>
            <person name="Wang X."/>
            <person name="Wang C.C."/>
            <person name="Yang T.C."/>
            <person name="Huo Q.B."/>
            <person name="Li W."/>
            <person name="Chen H.Y."/>
            <person name="Chen S.E."/>
            <person name="Zhou L.G."/>
            <person name="Ni X.B."/>
            <person name="Tian J.H."/>
            <person name="Sheng Y."/>
            <person name="Liu T."/>
            <person name="Pan Y.S."/>
            <person name="Xia L.Y."/>
            <person name="Li J."/>
            <person name="Zhao F."/>
            <person name="Cao W.C."/>
        </authorList>
    </citation>
    <scope>NUCLEOTIDE SEQUENCE</scope>
    <source>
        <strain evidence="3">Rmic-2018</strain>
    </source>
</reference>
<accession>A0A9J6EZD9</accession>
<evidence type="ECO:0000256" key="2">
    <source>
        <dbReference type="SAM" id="Phobius"/>
    </source>
</evidence>
<protein>
    <submittedName>
        <fullName evidence="3">Uncharacterized protein</fullName>
    </submittedName>
</protein>
<dbReference type="AlphaFoldDB" id="A0A9J6EZD9"/>
<proteinExistence type="predicted"/>